<keyword evidence="3" id="KW-1185">Reference proteome</keyword>
<dbReference type="InterPro" id="IPR029044">
    <property type="entry name" value="Nucleotide-diphossugar_trans"/>
</dbReference>
<dbReference type="Pfam" id="PF00535">
    <property type="entry name" value="Glycos_transf_2"/>
    <property type="match status" value="1"/>
</dbReference>
<gene>
    <name evidence="2" type="ORF">E3D00_04765</name>
</gene>
<reference evidence="2 3" key="1">
    <citation type="submission" date="2019-03" db="EMBL/GenBank/DDBJ databases">
        <title>The complete genome sequence of Swingsia samuiensis NBRC107927(T).</title>
        <authorList>
            <person name="Chua K.-O."/>
            <person name="Chan K.-G."/>
            <person name="See-Too W.-S."/>
        </authorList>
    </citation>
    <scope>NUCLEOTIDE SEQUENCE [LARGE SCALE GENOMIC DNA]</scope>
    <source>
        <strain evidence="2 3">AH83</strain>
    </source>
</reference>
<dbReference type="AlphaFoldDB" id="A0A4Y6UK75"/>
<proteinExistence type="predicted"/>
<dbReference type="SUPFAM" id="SSF53756">
    <property type="entry name" value="UDP-Glycosyltransferase/glycogen phosphorylase"/>
    <property type="match status" value="1"/>
</dbReference>
<protein>
    <submittedName>
        <fullName evidence="2">Glycosyltransferase</fullName>
    </submittedName>
</protein>
<dbReference type="Gene3D" id="3.90.550.10">
    <property type="entry name" value="Spore Coat Polysaccharide Biosynthesis Protein SpsA, Chain A"/>
    <property type="match status" value="1"/>
</dbReference>
<dbReference type="GO" id="GO:0016740">
    <property type="term" value="F:transferase activity"/>
    <property type="evidence" value="ECO:0007669"/>
    <property type="project" value="UniProtKB-KW"/>
</dbReference>
<dbReference type="CDD" id="cd00761">
    <property type="entry name" value="Glyco_tranf_GTA_type"/>
    <property type="match status" value="1"/>
</dbReference>
<dbReference type="Gene3D" id="3.40.50.2000">
    <property type="entry name" value="Glycogen Phosphorylase B"/>
    <property type="match status" value="1"/>
</dbReference>
<dbReference type="KEGG" id="ssam:E3D00_04765"/>
<dbReference type="PANTHER" id="PTHR43685">
    <property type="entry name" value="GLYCOSYLTRANSFERASE"/>
    <property type="match status" value="1"/>
</dbReference>
<dbReference type="GO" id="GO:0044010">
    <property type="term" value="P:single-species biofilm formation"/>
    <property type="evidence" value="ECO:0007669"/>
    <property type="project" value="TreeGrafter"/>
</dbReference>
<organism evidence="2 3">
    <name type="scientific">Swingsia samuiensis</name>
    <dbReference type="NCBI Taxonomy" id="1293412"/>
    <lineage>
        <taxon>Bacteria</taxon>
        <taxon>Pseudomonadati</taxon>
        <taxon>Pseudomonadota</taxon>
        <taxon>Alphaproteobacteria</taxon>
        <taxon>Acetobacterales</taxon>
        <taxon>Acetobacteraceae</taxon>
        <taxon>Swingsia</taxon>
    </lineage>
</organism>
<accession>A0A4Y6UK75</accession>
<dbReference type="EMBL" id="CP038141">
    <property type="protein sequence ID" value="QDH17993.1"/>
    <property type="molecule type" value="Genomic_DNA"/>
</dbReference>
<feature type="domain" description="Glycosyltransferase 2-like" evidence="1">
    <location>
        <begin position="668"/>
        <end position="799"/>
    </location>
</feature>
<dbReference type="Proteomes" id="UP000316313">
    <property type="component" value="Chromosome"/>
</dbReference>
<dbReference type="InterPro" id="IPR050834">
    <property type="entry name" value="Glycosyltransf_2"/>
</dbReference>
<dbReference type="InterPro" id="IPR001173">
    <property type="entry name" value="Glyco_trans_2-like"/>
</dbReference>
<keyword evidence="2" id="KW-0808">Transferase</keyword>
<evidence type="ECO:0000259" key="1">
    <source>
        <dbReference type="Pfam" id="PF00535"/>
    </source>
</evidence>
<dbReference type="OrthoDB" id="174925at2"/>
<evidence type="ECO:0000313" key="3">
    <source>
        <dbReference type="Proteomes" id="UP000316313"/>
    </source>
</evidence>
<evidence type="ECO:0000313" key="2">
    <source>
        <dbReference type="EMBL" id="QDH17993.1"/>
    </source>
</evidence>
<dbReference type="Pfam" id="PF13692">
    <property type="entry name" value="Glyco_trans_1_4"/>
    <property type="match status" value="1"/>
</dbReference>
<sequence>MVWLASIYYNHNKENYIPVYTSKKIYLLISDKLNDLQKNINHKFKIILSRTFESKDHPSPFLICHQSEDVSFARSDIPSLVLNYSDEAPIFNPNILALSHKVFFSCPEGNTLSFLTSPLLSLHQFKYDLTQITESDLNNKINRAKLFQIEKKNSQLQEKNHINSLVNYENSKKISINNELYNQNIKNITHLNKTISDFREEYTTLKQFLLTPTPRWKRILKSFKAPFIPHLPTPPENIELLQSQTSHKASGNPEYFSQKNTKNILFISGEPNTPGVEYRCVRNAAAAQNAGFNTQIKACADVGFDDIAWADVMFLWRVEYSGHVSTILDLARQQNTRTIFDTDDIVFVPHYARIDLIDGIRSIGATESRIERSFADMRRTLLQCDQGSTTTSELMLAMHELQPVVHLLPNTYSSDVLKKSRLGFRLKKQLDDTTDQPLVLIGYATGSRTHQKDFSIACSALVSVLKKCPHARVVLFREKDNKKPVLLIEEFPQLQDVISQIEWRDMVPLNELAHEFARFDISIAPVEVGNVFCEAKSEIKFLEASLAGSTSIVSPTGPFSRVIKHGETGFFAQTSEEWENALLFLIDHPKERKIMARNAYYSVLWPFSPEAQAQRMHLALSSFDGSIQAAQAGETLLARQNLSSRSLPDIPDSETIYYHDNLNTSDVTVVITSYNYEPYLLDALQSVFEQTLQNLDLIVVDDGSHDQSISLLKTWMGRNTHRFNRLILKRSIQNAGLGGARNIGVDAAETPYIMQLDADNKLRPSACEELLQSMTFGIAYAYPLIQRFNEDGLVQPEHDPDVQKPPEAQALLGDLPYHPLSLISGNRIDAMAMIAKWAWAAAGGYYVSREAMGWEDFDLWCSLAELGLPGKHVPSILADYRQHESSMTNASTERALHKARVVEFVQNRHPWINLTAKAAQPRH</sequence>
<name>A0A4Y6UK75_9PROT</name>
<dbReference type="SUPFAM" id="SSF53448">
    <property type="entry name" value="Nucleotide-diphospho-sugar transferases"/>
    <property type="match status" value="1"/>
</dbReference>
<dbReference type="PANTHER" id="PTHR43685:SF2">
    <property type="entry name" value="GLYCOSYLTRANSFERASE 2-LIKE DOMAIN-CONTAINING PROTEIN"/>
    <property type="match status" value="1"/>
</dbReference>